<feature type="transmembrane region" description="Helical" evidence="1">
    <location>
        <begin position="35"/>
        <end position="52"/>
    </location>
</feature>
<dbReference type="AlphaFoldDB" id="V5C336"/>
<keyword evidence="1" id="KW-0812">Transmembrane</keyword>
<name>V5C336_9GAMM</name>
<keyword evidence="3" id="KW-1185">Reference proteome</keyword>
<dbReference type="RefSeq" id="WP_023494127.1">
    <property type="nucleotide sequence ID" value="NZ_AYLO01000043.1"/>
</dbReference>
<organism evidence="2 3">
    <name type="scientific">Methyloglobulus morosus KoM1</name>
    <dbReference type="NCBI Taxonomy" id="1116472"/>
    <lineage>
        <taxon>Bacteria</taxon>
        <taxon>Pseudomonadati</taxon>
        <taxon>Pseudomonadota</taxon>
        <taxon>Gammaproteobacteria</taxon>
        <taxon>Methylococcales</taxon>
        <taxon>Methylococcaceae</taxon>
        <taxon>Methyloglobulus</taxon>
    </lineage>
</organism>
<keyword evidence="1" id="KW-0472">Membrane</keyword>
<dbReference type="OrthoDB" id="5568673at2"/>
<dbReference type="eggNOG" id="ENOG502ZQSH">
    <property type="taxonomic scope" value="Bacteria"/>
</dbReference>
<reference evidence="2 3" key="1">
    <citation type="journal article" date="2013" name="Genome Announc.">
        <title>Draft Genome Sequence of the Methanotrophic Gammaproteobacterium Methyloglobulus morosus DSM 22980 Strain KoM1.</title>
        <authorList>
            <person name="Poehlein A."/>
            <person name="Deutzmann J.S."/>
            <person name="Daniel R."/>
            <person name="Simeonova D.D."/>
        </authorList>
    </citation>
    <scope>NUCLEOTIDE SEQUENCE [LARGE SCALE GENOMIC DNA]</scope>
    <source>
        <strain evidence="2 3">KoM1</strain>
    </source>
</reference>
<evidence type="ECO:0000256" key="1">
    <source>
        <dbReference type="SAM" id="Phobius"/>
    </source>
</evidence>
<accession>V5C336</accession>
<dbReference type="Proteomes" id="UP000017842">
    <property type="component" value="Unassembled WGS sequence"/>
</dbReference>
<evidence type="ECO:0000313" key="3">
    <source>
        <dbReference type="Proteomes" id="UP000017842"/>
    </source>
</evidence>
<evidence type="ECO:0000313" key="2">
    <source>
        <dbReference type="EMBL" id="ESS72877.1"/>
    </source>
</evidence>
<proteinExistence type="predicted"/>
<protein>
    <submittedName>
        <fullName evidence="2">Uncharacterized protein</fullName>
    </submittedName>
</protein>
<dbReference type="EMBL" id="AYLO01000043">
    <property type="protein sequence ID" value="ESS72877.1"/>
    <property type="molecule type" value="Genomic_DNA"/>
</dbReference>
<sequence>MSNEDNVNKAVDSLKTTISSQLTVFMGLKEKNPKAFYGILIAVFLPLLILMMSGGGSKSTVSGPTVKDLAIGQKYALKAPNTVDPSATVRLVPVPGTLAAYDDSEEDDRKAPCQHMPIGTPVEVMEFSDFGGNKKMFVKVKVLDGDCKDKDGWVLAIDVQ</sequence>
<gene>
    <name evidence="2" type="ORF">MGMO_44c00250</name>
</gene>
<comment type="caution">
    <text evidence="2">The sequence shown here is derived from an EMBL/GenBank/DDBJ whole genome shotgun (WGS) entry which is preliminary data.</text>
</comment>
<keyword evidence="1" id="KW-1133">Transmembrane helix</keyword>